<dbReference type="PANTHER" id="PTHR11921:SF29">
    <property type="entry name" value="SUCCINATE DEHYDROGENASE [UBIQUINONE] IRON-SULFUR SUBUNIT, MITOCHONDRIAL"/>
    <property type="match status" value="1"/>
</dbReference>
<dbReference type="GO" id="GO:0046872">
    <property type="term" value="F:metal ion binding"/>
    <property type="evidence" value="ECO:0007669"/>
    <property type="project" value="UniProtKB-KW"/>
</dbReference>
<dbReference type="InterPro" id="IPR012675">
    <property type="entry name" value="Beta-grasp_dom_sf"/>
</dbReference>
<feature type="domain" description="2Fe-2S ferredoxin-type" evidence="15">
    <location>
        <begin position="3"/>
        <end position="94"/>
    </location>
</feature>
<dbReference type="InterPro" id="IPR004489">
    <property type="entry name" value="Succ_DH/fum_Rdtase_Fe-S"/>
</dbReference>
<dbReference type="NCBIfam" id="TIGR00384">
    <property type="entry name" value="dhsB"/>
    <property type="match status" value="1"/>
</dbReference>
<dbReference type="SUPFAM" id="SSF54292">
    <property type="entry name" value="2Fe-2S ferredoxin-like"/>
    <property type="match status" value="1"/>
</dbReference>
<keyword evidence="17" id="KW-1185">Reference proteome</keyword>
<keyword evidence="9" id="KW-0479">Metal-binding</keyword>
<dbReference type="GO" id="GO:0009055">
    <property type="term" value="F:electron transfer activity"/>
    <property type="evidence" value="ECO:0007669"/>
    <property type="project" value="InterPro"/>
</dbReference>
<comment type="cofactor">
    <cofactor evidence="1">
        <name>[3Fe-4S] cluster</name>
        <dbReference type="ChEBI" id="CHEBI:21137"/>
    </cofactor>
</comment>
<evidence type="ECO:0000256" key="11">
    <source>
        <dbReference type="ARBA" id="ARBA00023004"/>
    </source>
</evidence>
<protein>
    <recommendedName>
        <fullName evidence="5">succinate dehydrogenase</fullName>
        <ecNumber evidence="5">1.3.5.1</ecNumber>
    </recommendedName>
</protein>
<evidence type="ECO:0000256" key="14">
    <source>
        <dbReference type="ARBA" id="ARBA00034078"/>
    </source>
</evidence>
<accession>D3SM17</accession>
<comment type="cofactor">
    <cofactor evidence="14">
        <name>[2Fe-2S] cluster</name>
        <dbReference type="ChEBI" id="CHEBI:190135"/>
    </cofactor>
</comment>
<dbReference type="InterPro" id="IPR050573">
    <property type="entry name" value="SDH/FRD_Iron-Sulfur"/>
</dbReference>
<dbReference type="SUPFAM" id="SSF46548">
    <property type="entry name" value="alpha-helical ferredoxin"/>
    <property type="match status" value="1"/>
</dbReference>
<keyword evidence="8" id="KW-0001">2Fe-2S</keyword>
<evidence type="ECO:0000313" key="16">
    <source>
        <dbReference type="EMBL" id="ADC89797.1"/>
    </source>
</evidence>
<sequence length="226" mass="26802">MYLKLRIRREDREKGVRYETYHVKYEEGMTFLEALQRIKEEQDPTLTFRHFCRAGICGTCTIYINGYPKLACKEQVLPYVITQREVIVEPLKNFRVIKDLAVDIDPAIRKLRDIGAWIEERKEEPRIEQERSRKIEEASDCILCFACQSYCPQTLEERYAGPLFFAKIFRFLMDPRDRKPQLRLKQAVEEGYLYHCLSCNKCNNVCPKEVQPATLIRELMIYNTEA</sequence>
<evidence type="ECO:0000256" key="7">
    <source>
        <dbReference type="ARBA" id="ARBA00022532"/>
    </source>
</evidence>
<dbReference type="PROSITE" id="PS00197">
    <property type="entry name" value="2FE2S_FER_1"/>
    <property type="match status" value="1"/>
</dbReference>
<dbReference type="EC" id="1.3.5.1" evidence="5"/>
<dbReference type="STRING" id="638303.Thal_1165"/>
<dbReference type="Pfam" id="PF13085">
    <property type="entry name" value="Fer2_3"/>
    <property type="match status" value="1"/>
</dbReference>
<evidence type="ECO:0000313" key="17">
    <source>
        <dbReference type="Proteomes" id="UP000002043"/>
    </source>
</evidence>
<evidence type="ECO:0000256" key="5">
    <source>
        <dbReference type="ARBA" id="ARBA00012792"/>
    </source>
</evidence>
<organism evidence="16 17">
    <name type="scientific">Thermocrinis albus (strain DSM 14484 / JCM 11386 / HI 11/12)</name>
    <dbReference type="NCBI Taxonomy" id="638303"/>
    <lineage>
        <taxon>Bacteria</taxon>
        <taxon>Pseudomonadati</taxon>
        <taxon>Aquificota</taxon>
        <taxon>Aquificia</taxon>
        <taxon>Aquificales</taxon>
        <taxon>Aquificaceae</taxon>
        <taxon>Thermocrinis</taxon>
    </lineage>
</organism>
<comment type="pathway">
    <text evidence="3">Carbohydrate metabolism; tricarboxylic acid cycle; fumarate from succinate (bacterial route): step 1/1.</text>
</comment>
<proteinExistence type="inferred from homology"/>
<dbReference type="CDD" id="cd00207">
    <property type="entry name" value="fer2"/>
    <property type="match status" value="1"/>
</dbReference>
<dbReference type="Gene3D" id="1.10.1060.10">
    <property type="entry name" value="Alpha-helical ferredoxin"/>
    <property type="match status" value="1"/>
</dbReference>
<evidence type="ECO:0000256" key="1">
    <source>
        <dbReference type="ARBA" id="ARBA00001927"/>
    </source>
</evidence>
<dbReference type="Gene3D" id="3.10.20.30">
    <property type="match status" value="1"/>
</dbReference>
<dbReference type="InterPro" id="IPR009051">
    <property type="entry name" value="Helical_ferredxn"/>
</dbReference>
<dbReference type="Proteomes" id="UP000002043">
    <property type="component" value="Chromosome"/>
</dbReference>
<dbReference type="GO" id="GO:0006099">
    <property type="term" value="P:tricarboxylic acid cycle"/>
    <property type="evidence" value="ECO:0007669"/>
    <property type="project" value="UniProtKB-KW"/>
</dbReference>
<evidence type="ECO:0000259" key="15">
    <source>
        <dbReference type="PROSITE" id="PS51085"/>
    </source>
</evidence>
<keyword evidence="6" id="KW-0004">4Fe-4S</keyword>
<evidence type="ECO:0000256" key="4">
    <source>
        <dbReference type="ARBA" id="ARBA00009433"/>
    </source>
</evidence>
<evidence type="ECO:0000256" key="13">
    <source>
        <dbReference type="ARBA" id="ARBA00023291"/>
    </source>
</evidence>
<dbReference type="RefSeq" id="WP_012992203.1">
    <property type="nucleotide sequence ID" value="NC_013894.1"/>
</dbReference>
<dbReference type="EMBL" id="CP001931">
    <property type="protein sequence ID" value="ADC89797.1"/>
    <property type="molecule type" value="Genomic_DNA"/>
</dbReference>
<evidence type="ECO:0000256" key="3">
    <source>
        <dbReference type="ARBA" id="ARBA00004894"/>
    </source>
</evidence>
<evidence type="ECO:0000256" key="6">
    <source>
        <dbReference type="ARBA" id="ARBA00022485"/>
    </source>
</evidence>
<dbReference type="GO" id="GO:0051537">
    <property type="term" value="F:2 iron, 2 sulfur cluster binding"/>
    <property type="evidence" value="ECO:0007669"/>
    <property type="project" value="UniProtKB-KW"/>
</dbReference>
<comment type="cofactor">
    <cofactor evidence="2">
        <name>[4Fe-4S] cluster</name>
        <dbReference type="ChEBI" id="CHEBI:49883"/>
    </cofactor>
</comment>
<keyword evidence="12" id="KW-0411">Iron-sulfur</keyword>
<reference evidence="17" key="1">
    <citation type="journal article" date="2010" name="Stand. Genomic Sci.">
        <title>Complete genome sequence of Thermocrinis albus type strain (HI 11/12T).</title>
        <authorList>
            <person name="Wirth R."/>
            <person name="Sikorski J."/>
            <person name="Brambilla E."/>
            <person name="Misra M."/>
            <person name="Lapidus A."/>
            <person name="Copeland A."/>
            <person name="Nolan M."/>
            <person name="Lucas S."/>
            <person name="Chen F."/>
            <person name="Tice H."/>
            <person name="Cheng J.F."/>
            <person name="Han C."/>
            <person name="Detter J.C."/>
            <person name="Tapia R."/>
            <person name="Bruce D."/>
            <person name="Goodwin L."/>
            <person name="Pitluck S."/>
            <person name="Pati A."/>
            <person name="Anderson I."/>
            <person name="Ivanova N."/>
            <person name="Mavromatis K."/>
            <person name="Mikhailova N."/>
            <person name="Chen A."/>
            <person name="Palaniappan K."/>
            <person name="Bilek Y."/>
            <person name="Hader T."/>
            <person name="Land M."/>
            <person name="Hauser L."/>
            <person name="Chang Y.J."/>
            <person name="Jeffries C.D."/>
            <person name="Tindall B.J."/>
            <person name="Rohde M."/>
            <person name="Goker M."/>
            <person name="Bristow J."/>
            <person name="Eisen J.A."/>
            <person name="Markowitz V."/>
            <person name="Hugenholtz P."/>
            <person name="Kyrpides N.C."/>
            <person name="Klenk H.P."/>
        </authorList>
    </citation>
    <scope>NUCLEOTIDE SEQUENCE [LARGE SCALE GENOMIC DNA]</scope>
    <source>
        <strain evidence="17">DSM 14484 / JCM 11386 / HI 11/12</strain>
    </source>
</reference>
<dbReference type="InterPro" id="IPR006058">
    <property type="entry name" value="2Fe2S_fd_BS"/>
</dbReference>
<dbReference type="GO" id="GO:0051539">
    <property type="term" value="F:4 iron, 4 sulfur cluster binding"/>
    <property type="evidence" value="ECO:0007669"/>
    <property type="project" value="UniProtKB-KW"/>
</dbReference>
<dbReference type="InterPro" id="IPR017900">
    <property type="entry name" value="4Fe4S_Fe_S_CS"/>
</dbReference>
<dbReference type="OrthoDB" id="9804391at2"/>
<dbReference type="GO" id="GO:0022904">
    <property type="term" value="P:respiratory electron transport chain"/>
    <property type="evidence" value="ECO:0007669"/>
    <property type="project" value="TreeGrafter"/>
</dbReference>
<dbReference type="GO" id="GO:0008177">
    <property type="term" value="F:succinate dehydrogenase (quinone) activity"/>
    <property type="evidence" value="ECO:0007669"/>
    <property type="project" value="UniProtKB-EC"/>
</dbReference>
<keyword evidence="7" id="KW-0816">Tricarboxylic acid cycle</keyword>
<dbReference type="PROSITE" id="PS51085">
    <property type="entry name" value="2FE2S_FER_2"/>
    <property type="match status" value="1"/>
</dbReference>
<evidence type="ECO:0000256" key="12">
    <source>
        <dbReference type="ARBA" id="ARBA00023014"/>
    </source>
</evidence>
<dbReference type="InterPro" id="IPR017896">
    <property type="entry name" value="4Fe4S_Fe-S-bd"/>
</dbReference>
<evidence type="ECO:0000256" key="9">
    <source>
        <dbReference type="ARBA" id="ARBA00022723"/>
    </source>
</evidence>
<gene>
    <name evidence="16" type="ordered locus">Thal_1165</name>
</gene>
<dbReference type="PROSITE" id="PS00198">
    <property type="entry name" value="4FE4S_FER_1"/>
    <property type="match status" value="1"/>
</dbReference>
<evidence type="ECO:0000256" key="2">
    <source>
        <dbReference type="ARBA" id="ARBA00001966"/>
    </source>
</evidence>
<dbReference type="PANTHER" id="PTHR11921">
    <property type="entry name" value="SUCCINATE DEHYDROGENASE IRON-SULFUR PROTEIN"/>
    <property type="match status" value="1"/>
</dbReference>
<dbReference type="InterPro" id="IPR001041">
    <property type="entry name" value="2Fe-2S_ferredoxin-type"/>
</dbReference>
<dbReference type="Pfam" id="PF13183">
    <property type="entry name" value="Fer4_8"/>
    <property type="match status" value="1"/>
</dbReference>
<dbReference type="AlphaFoldDB" id="D3SM17"/>
<dbReference type="InterPro" id="IPR025192">
    <property type="entry name" value="Succ_DH/fum_Rdtase_N"/>
</dbReference>
<evidence type="ECO:0000256" key="10">
    <source>
        <dbReference type="ARBA" id="ARBA00023002"/>
    </source>
</evidence>
<dbReference type="KEGG" id="tal:Thal_1165"/>
<evidence type="ECO:0000256" key="8">
    <source>
        <dbReference type="ARBA" id="ARBA00022714"/>
    </source>
</evidence>
<dbReference type="GO" id="GO:0051538">
    <property type="term" value="F:3 iron, 4 sulfur cluster binding"/>
    <property type="evidence" value="ECO:0007669"/>
    <property type="project" value="UniProtKB-KW"/>
</dbReference>
<keyword evidence="13" id="KW-0003">3Fe-4S</keyword>
<dbReference type="InterPro" id="IPR036010">
    <property type="entry name" value="2Fe-2S_ferredoxin-like_sf"/>
</dbReference>
<comment type="similarity">
    <text evidence="4">Belongs to the succinate dehydrogenase/fumarate reductase iron-sulfur protein family.</text>
</comment>
<dbReference type="eggNOG" id="COG0479">
    <property type="taxonomic scope" value="Bacteria"/>
</dbReference>
<dbReference type="HOGENOM" id="CLU_044838_3_1_0"/>
<keyword evidence="10" id="KW-0560">Oxidoreductase</keyword>
<keyword evidence="11" id="KW-0408">Iron</keyword>
<name>D3SM17_THEAH</name>